<evidence type="ECO:0000313" key="3">
    <source>
        <dbReference type="Proteomes" id="UP001642409"/>
    </source>
</evidence>
<dbReference type="EMBL" id="CAXDID020000093">
    <property type="protein sequence ID" value="CAL6023269.1"/>
    <property type="molecule type" value="Genomic_DNA"/>
</dbReference>
<name>A0AA86NPE4_9EUKA</name>
<keyword evidence="3" id="KW-1185">Reference proteome</keyword>
<accession>A0AA86NPE4</accession>
<evidence type="ECO:0000313" key="2">
    <source>
        <dbReference type="EMBL" id="CAL6023269.1"/>
    </source>
</evidence>
<evidence type="ECO:0000313" key="1">
    <source>
        <dbReference type="EMBL" id="CAI9924037.1"/>
    </source>
</evidence>
<proteinExistence type="predicted"/>
<reference evidence="1" key="1">
    <citation type="submission" date="2023-06" db="EMBL/GenBank/DDBJ databases">
        <authorList>
            <person name="Kurt Z."/>
        </authorList>
    </citation>
    <scope>NUCLEOTIDE SEQUENCE</scope>
</reference>
<organism evidence="1">
    <name type="scientific">Hexamita inflata</name>
    <dbReference type="NCBI Taxonomy" id="28002"/>
    <lineage>
        <taxon>Eukaryota</taxon>
        <taxon>Metamonada</taxon>
        <taxon>Diplomonadida</taxon>
        <taxon>Hexamitidae</taxon>
        <taxon>Hexamitinae</taxon>
        <taxon>Hexamita</taxon>
    </lineage>
</organism>
<comment type="caution">
    <text evidence="1">The sequence shown here is derived from an EMBL/GenBank/DDBJ whole genome shotgun (WGS) entry which is preliminary data.</text>
</comment>
<dbReference type="Proteomes" id="UP001642409">
    <property type="component" value="Unassembled WGS sequence"/>
</dbReference>
<reference evidence="2 3" key="2">
    <citation type="submission" date="2024-07" db="EMBL/GenBank/DDBJ databases">
        <authorList>
            <person name="Akdeniz Z."/>
        </authorList>
    </citation>
    <scope>NUCLEOTIDE SEQUENCE [LARGE SCALE GENOMIC DNA]</scope>
</reference>
<sequence length="133" mass="15021">MSYIHYQQKFSYQGISSQTIDKILILSSQGTSLNQIVTETDLGINQIRRIIERAVKEEGFKPATAKGGRPKTEITKQDIDNVKLINNVVQLGMNATFDVFQERLYSTKLNLAVSAPCTQEQQDALKINQNQFI</sequence>
<gene>
    <name evidence="1" type="ORF">HINF_LOCUS11682</name>
    <name evidence="2" type="ORF">HINF_LOCUS29050</name>
</gene>
<dbReference type="AlphaFoldDB" id="A0AA86NPE4"/>
<protein>
    <submittedName>
        <fullName evidence="2">Hypothetical_protein</fullName>
    </submittedName>
</protein>
<dbReference type="EMBL" id="CATOUU010000302">
    <property type="protein sequence ID" value="CAI9924037.1"/>
    <property type="molecule type" value="Genomic_DNA"/>
</dbReference>